<accession>A0A182VX85</accession>
<reference evidence="2" key="1">
    <citation type="submission" date="2013-03" db="EMBL/GenBank/DDBJ databases">
        <title>The Genome Sequence of Anopheles minimus MINIMUS1.</title>
        <authorList>
            <consortium name="The Broad Institute Genomics Platform"/>
            <person name="Neafsey D.E."/>
            <person name="Walton C."/>
            <person name="Walker B."/>
            <person name="Young S.K."/>
            <person name="Zeng Q."/>
            <person name="Gargeya S."/>
            <person name="Fitzgerald M."/>
            <person name="Haas B."/>
            <person name="Abouelleil A."/>
            <person name="Allen A.W."/>
            <person name="Alvarado L."/>
            <person name="Arachchi H.M."/>
            <person name="Berlin A.M."/>
            <person name="Chapman S.B."/>
            <person name="Gainer-Dewar J."/>
            <person name="Goldberg J."/>
            <person name="Griggs A."/>
            <person name="Gujja S."/>
            <person name="Hansen M."/>
            <person name="Howarth C."/>
            <person name="Imamovic A."/>
            <person name="Ireland A."/>
            <person name="Larimer J."/>
            <person name="McCowan C."/>
            <person name="Murphy C."/>
            <person name="Pearson M."/>
            <person name="Poon T.W."/>
            <person name="Priest M."/>
            <person name="Roberts A."/>
            <person name="Saif S."/>
            <person name="Shea T."/>
            <person name="Sisk P."/>
            <person name="Sykes S."/>
            <person name="Wortman J."/>
            <person name="Nusbaum C."/>
            <person name="Birren B."/>
        </authorList>
    </citation>
    <scope>NUCLEOTIDE SEQUENCE [LARGE SCALE GENOMIC DNA]</scope>
    <source>
        <strain evidence="2">MINIMUS1</strain>
    </source>
</reference>
<reference evidence="1" key="2">
    <citation type="submission" date="2020-05" db="UniProtKB">
        <authorList>
            <consortium name="EnsemblMetazoa"/>
        </authorList>
    </citation>
    <scope>IDENTIFICATION</scope>
    <source>
        <strain evidence="1">MINIMUS1</strain>
    </source>
</reference>
<sequence length="255" mass="28554">MQFRGPALNGTHVLIIHRTSNHTTTLLHQFTPARLNDLRGEIVQHLNDAILSSLVGGQIEQEVNPLPHLHKASRQHQAQLRNGLNDSFVELDVGAEQSQPVSDPDAKQVAVLITQVGHKIDYVWGQKCDVAGRVRSSPMMFRTSSNTFCCISGCFARFCIRKLIAEVVVSWPSNMNVSTSSRISRSVNGCPSTFDWSNMSKNAIFFLIPKSFSLWSSALVFPASNSLRRFLMTLSVYPCNTFNASNCLRRFEEKR</sequence>
<dbReference type="EnsemblMetazoa" id="AMIN002684-RA">
    <property type="protein sequence ID" value="AMIN002684-PA"/>
    <property type="gene ID" value="AMIN002684"/>
</dbReference>
<dbReference type="VEuPathDB" id="VectorBase:AMIN002684"/>
<proteinExistence type="predicted"/>
<keyword evidence="2" id="KW-1185">Reference proteome</keyword>
<dbReference type="Proteomes" id="UP000075920">
    <property type="component" value="Unassembled WGS sequence"/>
</dbReference>
<evidence type="ECO:0000313" key="2">
    <source>
        <dbReference type="Proteomes" id="UP000075920"/>
    </source>
</evidence>
<dbReference type="AlphaFoldDB" id="A0A182VX85"/>
<name>A0A182VX85_9DIPT</name>
<evidence type="ECO:0000313" key="1">
    <source>
        <dbReference type="EnsemblMetazoa" id="AMIN002684-PA"/>
    </source>
</evidence>
<organism evidence="1 2">
    <name type="scientific">Anopheles minimus</name>
    <dbReference type="NCBI Taxonomy" id="112268"/>
    <lineage>
        <taxon>Eukaryota</taxon>
        <taxon>Metazoa</taxon>
        <taxon>Ecdysozoa</taxon>
        <taxon>Arthropoda</taxon>
        <taxon>Hexapoda</taxon>
        <taxon>Insecta</taxon>
        <taxon>Pterygota</taxon>
        <taxon>Neoptera</taxon>
        <taxon>Endopterygota</taxon>
        <taxon>Diptera</taxon>
        <taxon>Nematocera</taxon>
        <taxon>Culicoidea</taxon>
        <taxon>Culicidae</taxon>
        <taxon>Anophelinae</taxon>
        <taxon>Anopheles</taxon>
    </lineage>
</organism>
<protein>
    <submittedName>
        <fullName evidence="1">Uncharacterized protein</fullName>
    </submittedName>
</protein>